<dbReference type="RefSeq" id="XP_047739960.1">
    <property type="nucleotide sequence ID" value="XM_047884004.1"/>
</dbReference>
<evidence type="ECO:0000313" key="3">
    <source>
        <dbReference type="Proteomes" id="UP000694843"/>
    </source>
</evidence>
<keyword evidence="2" id="KW-1133">Transmembrane helix</keyword>
<dbReference type="Proteomes" id="UP000694843">
    <property type="component" value="Unplaced"/>
</dbReference>
<evidence type="ECO:0000313" key="4">
    <source>
        <dbReference type="RefSeq" id="XP_047739960.1"/>
    </source>
</evidence>
<name>A0A979FS31_HYAAZ</name>
<keyword evidence="2" id="KW-0472">Membrane</keyword>
<dbReference type="KEGG" id="hazt:125179000"/>
<keyword evidence="2" id="KW-0812">Transmembrane</keyword>
<gene>
    <name evidence="4" type="primary">LOC125179000</name>
</gene>
<evidence type="ECO:0000256" key="1">
    <source>
        <dbReference type="SAM" id="MobiDB-lite"/>
    </source>
</evidence>
<dbReference type="OrthoDB" id="10438284at2759"/>
<reference evidence="4" key="1">
    <citation type="submission" date="2025-08" db="UniProtKB">
        <authorList>
            <consortium name="RefSeq"/>
        </authorList>
    </citation>
    <scope>IDENTIFICATION</scope>
    <source>
        <tissue evidence="4">Whole organism</tissue>
    </source>
</reference>
<organism evidence="3 4">
    <name type="scientific">Hyalella azteca</name>
    <name type="common">Amphipod</name>
    <dbReference type="NCBI Taxonomy" id="294128"/>
    <lineage>
        <taxon>Eukaryota</taxon>
        <taxon>Metazoa</taxon>
        <taxon>Ecdysozoa</taxon>
        <taxon>Arthropoda</taxon>
        <taxon>Crustacea</taxon>
        <taxon>Multicrustacea</taxon>
        <taxon>Malacostraca</taxon>
        <taxon>Eumalacostraca</taxon>
        <taxon>Peracarida</taxon>
        <taxon>Amphipoda</taxon>
        <taxon>Senticaudata</taxon>
        <taxon>Talitrida</taxon>
        <taxon>Talitroidea</taxon>
        <taxon>Hyalellidae</taxon>
        <taxon>Hyalella</taxon>
    </lineage>
</organism>
<dbReference type="AlphaFoldDB" id="A0A979FS31"/>
<sequence>MIRMRRRGLLWREEQKKQACEDKLKLIEQLKCNDKWALLEQRLKAARRAEAQERNNMLKKRRASTSQLPDSSHLDGRCRMKVKMRPTLSAAEEDEAFDGYASALYIFMWAMLVLLVLLVISTLYQFCMVVDLNWTNK</sequence>
<evidence type="ECO:0000256" key="2">
    <source>
        <dbReference type="SAM" id="Phobius"/>
    </source>
</evidence>
<accession>A0A979FS31</accession>
<feature type="region of interest" description="Disordered" evidence="1">
    <location>
        <begin position="52"/>
        <end position="74"/>
    </location>
</feature>
<dbReference type="GeneID" id="125179000"/>
<protein>
    <submittedName>
        <fullName evidence="4">Uncharacterized protein LOC125179000</fullName>
    </submittedName>
</protein>
<feature type="transmembrane region" description="Helical" evidence="2">
    <location>
        <begin position="103"/>
        <end position="124"/>
    </location>
</feature>
<proteinExistence type="predicted"/>
<keyword evidence="3" id="KW-1185">Reference proteome</keyword>